<dbReference type="PANTHER" id="PTHR43433">
    <property type="entry name" value="HYDROLASE, ALPHA/BETA FOLD FAMILY PROTEIN"/>
    <property type="match status" value="1"/>
</dbReference>
<reference evidence="2 3" key="1">
    <citation type="submission" date="2017-11" db="EMBL/GenBank/DDBJ databases">
        <title>Evolution of Phototrophy in the Chloroflexi Phylum Driven by Horizontal Gene Transfer.</title>
        <authorList>
            <person name="Ward L.M."/>
            <person name="Hemp J."/>
            <person name="Shih P.M."/>
            <person name="Mcglynn S.E."/>
            <person name="Fischer W."/>
        </authorList>
    </citation>
    <scope>NUCLEOTIDE SEQUENCE [LARGE SCALE GENOMIC DNA]</scope>
    <source>
        <strain evidence="2">JP3_13</strain>
    </source>
</reference>
<dbReference type="InterPro" id="IPR050471">
    <property type="entry name" value="AB_hydrolase"/>
</dbReference>
<dbReference type="EMBL" id="PGTM01000067">
    <property type="protein sequence ID" value="PJF36261.1"/>
    <property type="molecule type" value="Genomic_DNA"/>
</dbReference>
<dbReference type="PRINTS" id="PR00111">
    <property type="entry name" value="ABHYDROLASE"/>
</dbReference>
<gene>
    <name evidence="2" type="ORF">CUN49_06325</name>
</gene>
<dbReference type="InterPro" id="IPR000073">
    <property type="entry name" value="AB_hydrolase_1"/>
</dbReference>
<sequence>MLPAVTAAAFLVGAGTAWLARTYQYEMRAAAARQLTGSHFVSVAQTCIEYVLQGSKTPYALISHQAMGGYDQGQAMGRLYQGCSVIAPSRAGYLRTPLDAGRTPEAMADTFAALLDYLNVPSVIIAGYSAGAMSAIAFAIRHSERCRALVLGNAVMRTPPAYVMDFLAPIALANRWDFSNWLISAAVERTLPLLERDPEVLAILRSLQQNNPASLRFDGFQLDIEQMRAFQPDLTQIHVPTLIIHGTLDVLVPPDQAQEAAQRIPKARLLMIKNGGHDACVRYPHLVKPALQNLIREVS</sequence>
<name>A0A2M8PFI0_9CHLR</name>
<dbReference type="InterPro" id="IPR029058">
    <property type="entry name" value="AB_hydrolase_fold"/>
</dbReference>
<evidence type="ECO:0000313" key="3">
    <source>
        <dbReference type="Proteomes" id="UP000229681"/>
    </source>
</evidence>
<dbReference type="AlphaFoldDB" id="A0A2M8PFI0"/>
<organism evidence="2 3">
    <name type="scientific">Candidatus Thermofonsia Clade 1 bacterium</name>
    <dbReference type="NCBI Taxonomy" id="2364210"/>
    <lineage>
        <taxon>Bacteria</taxon>
        <taxon>Bacillati</taxon>
        <taxon>Chloroflexota</taxon>
        <taxon>Candidatus Thermofontia</taxon>
        <taxon>Candidatus Thermofonsia Clade 1</taxon>
    </lineage>
</organism>
<accession>A0A2M8PFI0</accession>
<dbReference type="Proteomes" id="UP000229681">
    <property type="component" value="Unassembled WGS sequence"/>
</dbReference>
<evidence type="ECO:0000259" key="1">
    <source>
        <dbReference type="Pfam" id="PF00561"/>
    </source>
</evidence>
<dbReference type="Pfam" id="PF00561">
    <property type="entry name" value="Abhydrolase_1"/>
    <property type="match status" value="1"/>
</dbReference>
<dbReference type="Gene3D" id="3.40.50.1820">
    <property type="entry name" value="alpha/beta hydrolase"/>
    <property type="match status" value="1"/>
</dbReference>
<proteinExistence type="predicted"/>
<feature type="domain" description="AB hydrolase-1" evidence="1">
    <location>
        <begin position="82"/>
        <end position="280"/>
    </location>
</feature>
<dbReference type="PANTHER" id="PTHR43433:SF5">
    <property type="entry name" value="AB HYDROLASE-1 DOMAIN-CONTAINING PROTEIN"/>
    <property type="match status" value="1"/>
</dbReference>
<evidence type="ECO:0000313" key="2">
    <source>
        <dbReference type="EMBL" id="PJF36261.1"/>
    </source>
</evidence>
<dbReference type="SUPFAM" id="SSF53474">
    <property type="entry name" value="alpha/beta-Hydrolases"/>
    <property type="match status" value="1"/>
</dbReference>
<comment type="caution">
    <text evidence="2">The sequence shown here is derived from an EMBL/GenBank/DDBJ whole genome shotgun (WGS) entry which is preliminary data.</text>
</comment>
<protein>
    <recommendedName>
        <fullName evidence="1">AB hydrolase-1 domain-containing protein</fullName>
    </recommendedName>
</protein>